<evidence type="ECO:0000313" key="4">
    <source>
        <dbReference type="Proteomes" id="UP000727907"/>
    </source>
</evidence>
<feature type="domain" description="Transglycosylase SLT" evidence="2">
    <location>
        <begin position="250"/>
        <end position="291"/>
    </location>
</feature>
<accession>A0ABS6IR25</accession>
<dbReference type="RefSeq" id="WP_216966430.1">
    <property type="nucleotide sequence ID" value="NZ_JAHOPB010000003.1"/>
</dbReference>
<reference evidence="3 4" key="1">
    <citation type="submission" date="2021-06" db="EMBL/GenBank/DDBJ databases">
        <authorList>
            <person name="Lee D.H."/>
        </authorList>
    </citation>
    <scope>NUCLEOTIDE SEQUENCE [LARGE SCALE GENOMIC DNA]</scope>
    <source>
        <strain evidence="3 4">MMS21-HV4-11</strain>
    </source>
</reference>
<dbReference type="CDD" id="cd13399">
    <property type="entry name" value="Slt35-like"/>
    <property type="match status" value="1"/>
</dbReference>
<gene>
    <name evidence="3" type="ORF">KQ910_24970</name>
</gene>
<keyword evidence="4" id="KW-1185">Reference proteome</keyword>
<sequence length="295" mass="31993">MITRRLLCAGAALAPFPLAFPAAAQTSGPRFPPAFLEGIRQEALRAGVDRGTIDAALADIREVPRVMEQARNQPEFKMSWETYRDRVVSTERVARGRALLAENRATIERFAGPAGLPPSVAVALWGIESNYGTRLGDFEVVEALATLVHNNFRAKFFREQLIAALKIVSQGHIGLHAMKGSWAGAMGQCQFIPTSFIAYAADGDGDGRKDIWTNKVDVFASIVNYLRKVGWRPGLRWGDEIPPGAQGGAGTRIVRPAGAGGPAYATTENFKVILRWNQSDFFALAVGLLSDRIAA</sequence>
<dbReference type="PANTHER" id="PTHR30163:SF8">
    <property type="entry name" value="LYTIC MUREIN TRANSGLYCOSYLASE"/>
    <property type="match status" value="1"/>
</dbReference>
<dbReference type="Proteomes" id="UP000727907">
    <property type="component" value="Unassembled WGS sequence"/>
</dbReference>
<comment type="caution">
    <text evidence="3">The sequence shown here is derived from an EMBL/GenBank/DDBJ whole genome shotgun (WGS) entry which is preliminary data.</text>
</comment>
<feature type="domain" description="Transglycosylase SLT" evidence="2">
    <location>
        <begin position="35"/>
        <end position="241"/>
    </location>
</feature>
<protein>
    <submittedName>
        <fullName evidence="3">Lytic murein transglycosylase</fullName>
    </submittedName>
</protein>
<proteinExistence type="predicted"/>
<feature type="chain" id="PRO_5045128763" evidence="1">
    <location>
        <begin position="25"/>
        <end position="295"/>
    </location>
</feature>
<dbReference type="PANTHER" id="PTHR30163">
    <property type="entry name" value="MEMBRANE-BOUND LYTIC MUREIN TRANSGLYCOSYLASE B"/>
    <property type="match status" value="1"/>
</dbReference>
<organism evidence="3 4">
    <name type="scientific">Reyranella humidisoli</name>
    <dbReference type="NCBI Taxonomy" id="2849149"/>
    <lineage>
        <taxon>Bacteria</taxon>
        <taxon>Pseudomonadati</taxon>
        <taxon>Pseudomonadota</taxon>
        <taxon>Alphaproteobacteria</taxon>
        <taxon>Hyphomicrobiales</taxon>
        <taxon>Reyranellaceae</taxon>
        <taxon>Reyranella</taxon>
    </lineage>
</organism>
<evidence type="ECO:0000313" key="3">
    <source>
        <dbReference type="EMBL" id="MBU8877047.1"/>
    </source>
</evidence>
<dbReference type="InterPro" id="IPR031304">
    <property type="entry name" value="SLT_2"/>
</dbReference>
<keyword evidence="1" id="KW-0732">Signal</keyword>
<feature type="signal peptide" evidence="1">
    <location>
        <begin position="1"/>
        <end position="24"/>
    </location>
</feature>
<dbReference type="InterPro" id="IPR043426">
    <property type="entry name" value="MltB-like"/>
</dbReference>
<dbReference type="Pfam" id="PF13406">
    <property type="entry name" value="SLT_2"/>
    <property type="match status" value="2"/>
</dbReference>
<dbReference type="EMBL" id="JAHOPB010000003">
    <property type="protein sequence ID" value="MBU8877047.1"/>
    <property type="molecule type" value="Genomic_DNA"/>
</dbReference>
<evidence type="ECO:0000256" key="1">
    <source>
        <dbReference type="SAM" id="SignalP"/>
    </source>
</evidence>
<name>A0ABS6IR25_9HYPH</name>
<evidence type="ECO:0000259" key="2">
    <source>
        <dbReference type="Pfam" id="PF13406"/>
    </source>
</evidence>